<reference evidence="1 2" key="1">
    <citation type="journal article" date="2020" name="Front. Microbiol.">
        <title>Phenotypic and Genetic Characterization of the Cheese Ripening Yeast Geotrichum candidum.</title>
        <authorList>
            <person name="Perkins V."/>
            <person name="Vignola S."/>
            <person name="Lessard M.H."/>
            <person name="Plante P.L."/>
            <person name="Corbeil J."/>
            <person name="Dugat-Bony E."/>
            <person name="Frenette M."/>
            <person name="Labrie S."/>
        </authorList>
    </citation>
    <scope>NUCLEOTIDE SEQUENCE [LARGE SCALE GENOMIC DNA]</scope>
    <source>
        <strain evidence="1 2">LMA-1147</strain>
    </source>
</reference>
<evidence type="ECO:0000313" key="1">
    <source>
        <dbReference type="EMBL" id="KAF5102879.1"/>
    </source>
</evidence>
<sequence length="75" mass="7995">MISRRYASTAAAAPAVTVAPIAVKPKKIGAFRGGYLVDEYRTANTVVVGDVVELGNAVKRLEAHVKSLEAKIEKK</sequence>
<comment type="caution">
    <text evidence="1">The sequence shown here is derived from an EMBL/GenBank/DDBJ whole genome shotgun (WGS) entry which is preliminary data.</text>
</comment>
<protein>
    <submittedName>
        <fullName evidence="1">Uncharacterized protein</fullName>
    </submittedName>
</protein>
<proteinExistence type="predicted"/>
<keyword evidence="2" id="KW-1185">Reference proteome</keyword>
<name>A0ACB6VAP4_9ASCO</name>
<dbReference type="Proteomes" id="UP000744676">
    <property type="component" value="Unassembled WGS sequence"/>
</dbReference>
<gene>
    <name evidence="1" type="ORF">D0Z00_000137</name>
</gene>
<organism evidence="1 2">
    <name type="scientific">Geotrichum galactomycetum</name>
    <dbReference type="NCBI Taxonomy" id="27317"/>
    <lineage>
        <taxon>Eukaryota</taxon>
        <taxon>Fungi</taxon>
        <taxon>Dikarya</taxon>
        <taxon>Ascomycota</taxon>
        <taxon>Saccharomycotina</taxon>
        <taxon>Dipodascomycetes</taxon>
        <taxon>Dipodascales</taxon>
        <taxon>Dipodascaceae</taxon>
        <taxon>Geotrichum</taxon>
    </lineage>
</organism>
<accession>A0ACB6VAP4</accession>
<evidence type="ECO:0000313" key="2">
    <source>
        <dbReference type="Proteomes" id="UP000744676"/>
    </source>
</evidence>
<dbReference type="EMBL" id="QVQA01000002">
    <property type="protein sequence ID" value="KAF5102879.1"/>
    <property type="molecule type" value="Genomic_DNA"/>
</dbReference>